<dbReference type="Proteomes" id="UP001601992">
    <property type="component" value="Unassembled WGS sequence"/>
</dbReference>
<keyword evidence="3" id="KW-1185">Reference proteome</keyword>
<dbReference type="EMBL" id="JBIAQY010000009">
    <property type="protein sequence ID" value="MFF3570965.1"/>
    <property type="molecule type" value="Genomic_DNA"/>
</dbReference>
<feature type="non-terminal residue" evidence="2">
    <location>
        <position position="1"/>
    </location>
</feature>
<dbReference type="SUPFAM" id="SSF51679">
    <property type="entry name" value="Bacterial luciferase-like"/>
    <property type="match status" value="1"/>
</dbReference>
<proteinExistence type="predicted"/>
<dbReference type="Gene3D" id="3.20.20.30">
    <property type="entry name" value="Luciferase-like domain"/>
    <property type="match status" value="1"/>
</dbReference>
<accession>A0ABW6S6B6</accession>
<comment type="caution">
    <text evidence="2">The sequence shown here is derived from an EMBL/GenBank/DDBJ whole genome shotgun (WGS) entry which is preliminary data.</text>
</comment>
<gene>
    <name evidence="2" type="ORF">ACFYXQ_24605</name>
</gene>
<reference evidence="2 3" key="1">
    <citation type="submission" date="2024-10" db="EMBL/GenBank/DDBJ databases">
        <title>The Natural Products Discovery Center: Release of the First 8490 Sequenced Strains for Exploring Actinobacteria Biosynthetic Diversity.</title>
        <authorList>
            <person name="Kalkreuter E."/>
            <person name="Kautsar S.A."/>
            <person name="Yang D."/>
            <person name="Bader C.D."/>
            <person name="Teijaro C.N."/>
            <person name="Fluegel L."/>
            <person name="Davis C.M."/>
            <person name="Simpson J.R."/>
            <person name="Lauterbach L."/>
            <person name="Steele A.D."/>
            <person name="Gui C."/>
            <person name="Meng S."/>
            <person name="Li G."/>
            <person name="Viehrig K."/>
            <person name="Ye F."/>
            <person name="Su P."/>
            <person name="Kiefer A.F."/>
            <person name="Nichols A."/>
            <person name="Cepeda A.J."/>
            <person name="Yan W."/>
            <person name="Fan B."/>
            <person name="Jiang Y."/>
            <person name="Adhikari A."/>
            <person name="Zheng C.-J."/>
            <person name="Schuster L."/>
            <person name="Cowan T.M."/>
            <person name="Smanski M.J."/>
            <person name="Chevrette M.G."/>
            <person name="De Carvalho L.P.S."/>
            <person name="Shen B."/>
        </authorList>
    </citation>
    <scope>NUCLEOTIDE SEQUENCE [LARGE SCALE GENOMIC DNA]</scope>
    <source>
        <strain evidence="2 3">NPDC002593</strain>
    </source>
</reference>
<organism evidence="2 3">
    <name type="scientific">Nocardia jiangxiensis</name>
    <dbReference type="NCBI Taxonomy" id="282685"/>
    <lineage>
        <taxon>Bacteria</taxon>
        <taxon>Bacillati</taxon>
        <taxon>Actinomycetota</taxon>
        <taxon>Actinomycetes</taxon>
        <taxon>Mycobacteriales</taxon>
        <taxon>Nocardiaceae</taxon>
        <taxon>Nocardia</taxon>
    </lineage>
</organism>
<feature type="region of interest" description="Disordered" evidence="1">
    <location>
        <begin position="1"/>
        <end position="23"/>
    </location>
</feature>
<evidence type="ECO:0000313" key="2">
    <source>
        <dbReference type="EMBL" id="MFF3570965.1"/>
    </source>
</evidence>
<protein>
    <submittedName>
        <fullName evidence="2">LLM class F420-dependent oxidoreductase</fullName>
    </submittedName>
</protein>
<evidence type="ECO:0000313" key="3">
    <source>
        <dbReference type="Proteomes" id="UP001601992"/>
    </source>
</evidence>
<dbReference type="InterPro" id="IPR036661">
    <property type="entry name" value="Luciferase-like_sf"/>
</dbReference>
<name>A0ABW6S6B6_9NOCA</name>
<sequence>GPEFGVPGHISLPAPDQPGGPPIWIGGNSAAARRRAVELGDGWLPMGQSAEMAAITRSLPLEDIGTLRTMIGEQNARRAELGKSALDVSFVPFEASLLRSGDTAAFCDAVQPLLPEYADAGVTWITIEPASRSIDDFRVDVSMIADRLLGPNR</sequence>
<evidence type="ECO:0000256" key="1">
    <source>
        <dbReference type="SAM" id="MobiDB-lite"/>
    </source>
</evidence>